<dbReference type="Proteomes" id="UP001240150">
    <property type="component" value="Chromosome"/>
</dbReference>
<evidence type="ECO:0000256" key="1">
    <source>
        <dbReference type="ARBA" id="ARBA00000815"/>
    </source>
</evidence>
<evidence type="ECO:0000256" key="7">
    <source>
        <dbReference type="SAM" id="SignalP"/>
    </source>
</evidence>
<evidence type="ECO:0000256" key="6">
    <source>
        <dbReference type="SAM" id="MobiDB-lite"/>
    </source>
</evidence>
<dbReference type="GO" id="GO:0008253">
    <property type="term" value="F:5'-nucleotidase activity"/>
    <property type="evidence" value="ECO:0007669"/>
    <property type="project" value="UniProtKB-EC"/>
</dbReference>
<comment type="subcellular location">
    <subcellularLocation>
        <location evidence="5">Cytoplasm</location>
    </subcellularLocation>
</comment>
<dbReference type="PANTHER" id="PTHR30457:SF0">
    <property type="entry name" value="PHOSPHATASE, PUTATIVE (AFU_ORTHOLOGUE AFUA_4G01070)-RELATED"/>
    <property type="match status" value="1"/>
</dbReference>
<dbReference type="EC" id="3.1.3.5" evidence="5"/>
<sequence length="382" mass="38583">MRAAAAVLTATLTLATAAPAEAAGPAPLRIPDTGIRAADTTGTAHPAPPRIPDTGIRAAATTRTAHPTPRTPDTGIRAAATTGTAHPTPRTPDTGIHTAATAAPAGTARRAPLRILVTDDDGYTAPGIRAVAAALTAAGHDVTIVAPAANNSGVGTKQGYGPAIRAWQAEPKVWAVDGTPGEAVLFGLHQVFGTNPPDLVVSGANFGPNVAAVANHSGTVGAAITALDYGIPAIAVSTDLDLSGDPQPTLRAMPLAAAFTVRLADHLRSRSGRGPLLPAGLGLNVNYPLVGDGSRPARGVELTRQDHQPVFRPAYTPDGAGQWKVTVTIDAAAAPRGTDLHALLADHISIAPITADWDASPSRSTLDLKPPAALRSLAGLTS</sequence>
<evidence type="ECO:0000313" key="9">
    <source>
        <dbReference type="EMBL" id="WIM93337.1"/>
    </source>
</evidence>
<keyword evidence="7" id="KW-0732">Signal</keyword>
<dbReference type="SUPFAM" id="SSF64167">
    <property type="entry name" value="SurE-like"/>
    <property type="match status" value="1"/>
</dbReference>
<evidence type="ECO:0000313" key="10">
    <source>
        <dbReference type="Proteomes" id="UP001240150"/>
    </source>
</evidence>
<dbReference type="HAMAP" id="MF_00060">
    <property type="entry name" value="SurE"/>
    <property type="match status" value="1"/>
</dbReference>
<feature type="chain" id="PRO_5046881102" description="5'-nucleotidase SurE" evidence="7">
    <location>
        <begin position="23"/>
        <end position="382"/>
    </location>
</feature>
<feature type="domain" description="Survival protein SurE-like phosphatase/nucleotidase" evidence="8">
    <location>
        <begin position="115"/>
        <end position="307"/>
    </location>
</feature>
<reference evidence="9 10" key="1">
    <citation type="submission" date="2023-06" db="EMBL/GenBank/DDBJ databases">
        <authorList>
            <person name="Yushchuk O."/>
            <person name="Binda E."/>
            <person name="Ruckert-Reed C."/>
            <person name="Fedorenko V."/>
            <person name="Kalinowski J."/>
            <person name="Marinelli F."/>
        </authorList>
    </citation>
    <scope>NUCLEOTIDE SEQUENCE [LARGE SCALE GENOMIC DNA]</scope>
    <source>
        <strain evidence="9 10">NRRL 3884</strain>
    </source>
</reference>
<organism evidence="9 10">
    <name type="scientific">Actinoplanes oblitus</name>
    <dbReference type="NCBI Taxonomy" id="3040509"/>
    <lineage>
        <taxon>Bacteria</taxon>
        <taxon>Bacillati</taxon>
        <taxon>Actinomycetota</taxon>
        <taxon>Actinomycetes</taxon>
        <taxon>Micromonosporales</taxon>
        <taxon>Micromonosporaceae</taxon>
        <taxon>Actinoplanes</taxon>
    </lineage>
</organism>
<name>A0ABY8W766_9ACTN</name>
<comment type="function">
    <text evidence="5">Nucleotidase that shows phosphatase activity on nucleoside 5'-monophosphates.</text>
</comment>
<feature type="binding site" evidence="5">
    <location>
        <position position="205"/>
    </location>
    <ligand>
        <name>a divalent metal cation</name>
        <dbReference type="ChEBI" id="CHEBI:60240"/>
    </ligand>
</feature>
<feature type="compositionally biased region" description="Low complexity" evidence="6">
    <location>
        <begin position="57"/>
        <end position="96"/>
    </location>
</feature>
<protein>
    <recommendedName>
        <fullName evidence="5">5'-nucleotidase SurE</fullName>
        <ecNumber evidence="5">3.1.3.5</ecNumber>
    </recommendedName>
    <alternativeName>
        <fullName evidence="5">Nucleoside 5'-monophosphate phosphohydrolase</fullName>
    </alternativeName>
</protein>
<evidence type="ECO:0000259" key="8">
    <source>
        <dbReference type="Pfam" id="PF01975"/>
    </source>
</evidence>
<accession>A0ABY8W766</accession>
<feature type="region of interest" description="Disordered" evidence="6">
    <location>
        <begin position="24"/>
        <end position="96"/>
    </location>
</feature>
<dbReference type="Pfam" id="PF01975">
    <property type="entry name" value="SurE"/>
    <property type="match status" value="1"/>
</dbReference>
<dbReference type="NCBIfam" id="TIGR00087">
    <property type="entry name" value="surE"/>
    <property type="match status" value="1"/>
</dbReference>
<feature type="signal peptide" evidence="7">
    <location>
        <begin position="1"/>
        <end position="22"/>
    </location>
</feature>
<dbReference type="EMBL" id="CP126980">
    <property type="protein sequence ID" value="WIM93337.1"/>
    <property type="molecule type" value="Genomic_DNA"/>
</dbReference>
<comment type="cofactor">
    <cofactor evidence="5">
        <name>a divalent metal cation</name>
        <dbReference type="ChEBI" id="CHEBI:60240"/>
    </cofactor>
    <text evidence="5">Binds 1 divalent metal cation per subunit.</text>
</comment>
<evidence type="ECO:0000256" key="3">
    <source>
        <dbReference type="ARBA" id="ARBA00022723"/>
    </source>
</evidence>
<evidence type="ECO:0000256" key="5">
    <source>
        <dbReference type="HAMAP-Rule" id="MF_00060"/>
    </source>
</evidence>
<dbReference type="Gene3D" id="3.40.1210.10">
    <property type="entry name" value="Survival protein SurE-like phosphatase/nucleotidase"/>
    <property type="match status" value="1"/>
</dbReference>
<dbReference type="GO" id="GO:0008254">
    <property type="term" value="F:3'-nucleotidase activity"/>
    <property type="evidence" value="ECO:0007669"/>
    <property type="project" value="UniProtKB-EC"/>
</dbReference>
<feature type="binding site" evidence="5">
    <location>
        <position position="152"/>
    </location>
    <ligand>
        <name>a divalent metal cation</name>
        <dbReference type="ChEBI" id="CHEBI:60240"/>
    </ligand>
</feature>
<dbReference type="InterPro" id="IPR030048">
    <property type="entry name" value="SurE"/>
</dbReference>
<gene>
    <name evidence="5 9" type="primary">surE</name>
    <name evidence="9" type="ORF">ACTOB_005314</name>
</gene>
<dbReference type="RefSeq" id="WP_284914544.1">
    <property type="nucleotide sequence ID" value="NZ_CP126980.1"/>
</dbReference>
<comment type="catalytic activity">
    <reaction evidence="1 5">
        <text>a ribonucleoside 5'-phosphate + H2O = a ribonucleoside + phosphate</text>
        <dbReference type="Rhea" id="RHEA:12484"/>
        <dbReference type="ChEBI" id="CHEBI:15377"/>
        <dbReference type="ChEBI" id="CHEBI:18254"/>
        <dbReference type="ChEBI" id="CHEBI:43474"/>
        <dbReference type="ChEBI" id="CHEBI:58043"/>
        <dbReference type="EC" id="3.1.3.5"/>
    </reaction>
</comment>
<dbReference type="InterPro" id="IPR002828">
    <property type="entry name" value="SurE-like_Pase/nucleotidase"/>
</dbReference>
<evidence type="ECO:0000256" key="4">
    <source>
        <dbReference type="ARBA" id="ARBA00022801"/>
    </source>
</evidence>
<dbReference type="InterPro" id="IPR036523">
    <property type="entry name" value="SurE-like_sf"/>
</dbReference>
<dbReference type="PANTHER" id="PTHR30457">
    <property type="entry name" value="5'-NUCLEOTIDASE SURE"/>
    <property type="match status" value="1"/>
</dbReference>
<keyword evidence="10" id="KW-1185">Reference proteome</keyword>
<feature type="binding site" evidence="5">
    <location>
        <position position="121"/>
    </location>
    <ligand>
        <name>a divalent metal cation</name>
        <dbReference type="ChEBI" id="CHEBI:60240"/>
    </ligand>
</feature>
<feature type="binding site" evidence="5">
    <location>
        <position position="120"/>
    </location>
    <ligand>
        <name>a divalent metal cation</name>
        <dbReference type="ChEBI" id="CHEBI:60240"/>
    </ligand>
</feature>
<keyword evidence="5" id="KW-0963">Cytoplasm</keyword>
<comment type="similarity">
    <text evidence="2 5">Belongs to the SurE nucleotidase family.</text>
</comment>
<keyword evidence="5" id="KW-0547">Nucleotide-binding</keyword>
<evidence type="ECO:0000256" key="2">
    <source>
        <dbReference type="ARBA" id="ARBA00011062"/>
    </source>
</evidence>
<keyword evidence="3 5" id="KW-0479">Metal-binding</keyword>
<proteinExistence type="inferred from homology"/>
<keyword evidence="4 5" id="KW-0378">Hydrolase</keyword>